<dbReference type="PRINTS" id="PR00455">
    <property type="entry name" value="HTHTETR"/>
</dbReference>
<evidence type="ECO:0000313" key="5">
    <source>
        <dbReference type="Proteomes" id="UP001500630"/>
    </source>
</evidence>
<keyword evidence="1 2" id="KW-0238">DNA-binding</keyword>
<dbReference type="InterPro" id="IPR050109">
    <property type="entry name" value="HTH-type_TetR-like_transc_reg"/>
</dbReference>
<dbReference type="InterPro" id="IPR001647">
    <property type="entry name" value="HTH_TetR"/>
</dbReference>
<dbReference type="RefSeq" id="WP_345568821.1">
    <property type="nucleotide sequence ID" value="NZ_BAABDQ010000018.1"/>
</dbReference>
<evidence type="ECO:0000256" key="2">
    <source>
        <dbReference type="PROSITE-ProRule" id="PRU00335"/>
    </source>
</evidence>
<keyword evidence="5" id="KW-1185">Reference proteome</keyword>
<dbReference type="EMBL" id="BAABDQ010000018">
    <property type="protein sequence ID" value="GAA3579928.1"/>
    <property type="molecule type" value="Genomic_DNA"/>
</dbReference>
<evidence type="ECO:0000313" key="4">
    <source>
        <dbReference type="EMBL" id="GAA3579928.1"/>
    </source>
</evidence>
<dbReference type="Proteomes" id="UP001500630">
    <property type="component" value="Unassembled WGS sequence"/>
</dbReference>
<protein>
    <recommendedName>
        <fullName evidence="3">HTH tetR-type domain-containing protein</fullName>
    </recommendedName>
</protein>
<dbReference type="SUPFAM" id="SSF46689">
    <property type="entry name" value="Homeodomain-like"/>
    <property type="match status" value="1"/>
</dbReference>
<dbReference type="Pfam" id="PF00440">
    <property type="entry name" value="TetR_N"/>
    <property type="match status" value="1"/>
</dbReference>
<accession>A0ABP6YAI5</accession>
<evidence type="ECO:0000259" key="3">
    <source>
        <dbReference type="PROSITE" id="PS50977"/>
    </source>
</evidence>
<comment type="caution">
    <text evidence="4">The sequence shown here is derived from an EMBL/GenBank/DDBJ whole genome shotgun (WGS) entry which is preliminary data.</text>
</comment>
<dbReference type="PANTHER" id="PTHR30055:SF219">
    <property type="entry name" value="TRANSCRIPTIONAL REGULATORY PROTEIN"/>
    <property type="match status" value="1"/>
</dbReference>
<feature type="domain" description="HTH tetR-type" evidence="3">
    <location>
        <begin position="6"/>
        <end position="66"/>
    </location>
</feature>
<dbReference type="PROSITE" id="PS50977">
    <property type="entry name" value="HTH_TETR_2"/>
    <property type="match status" value="1"/>
</dbReference>
<dbReference type="PROSITE" id="PS01081">
    <property type="entry name" value="HTH_TETR_1"/>
    <property type="match status" value="1"/>
</dbReference>
<organism evidence="4 5">
    <name type="scientific">Nonomuraea rosea</name>
    <dbReference type="NCBI Taxonomy" id="638574"/>
    <lineage>
        <taxon>Bacteria</taxon>
        <taxon>Bacillati</taxon>
        <taxon>Actinomycetota</taxon>
        <taxon>Actinomycetes</taxon>
        <taxon>Streptosporangiales</taxon>
        <taxon>Streptosporangiaceae</taxon>
        <taxon>Nonomuraea</taxon>
    </lineage>
</organism>
<evidence type="ECO:0000256" key="1">
    <source>
        <dbReference type="ARBA" id="ARBA00023125"/>
    </source>
</evidence>
<dbReference type="InterPro" id="IPR023772">
    <property type="entry name" value="DNA-bd_HTH_TetR-type_CS"/>
</dbReference>
<proteinExistence type="predicted"/>
<dbReference type="InterPro" id="IPR009057">
    <property type="entry name" value="Homeodomain-like_sf"/>
</dbReference>
<feature type="DNA-binding region" description="H-T-H motif" evidence="2">
    <location>
        <begin position="29"/>
        <end position="48"/>
    </location>
</feature>
<dbReference type="PANTHER" id="PTHR30055">
    <property type="entry name" value="HTH-TYPE TRANSCRIPTIONAL REGULATOR RUTR"/>
    <property type="match status" value="1"/>
</dbReference>
<name>A0ABP6YAI5_9ACTN</name>
<gene>
    <name evidence="4" type="ORF">GCM10022419_071760</name>
</gene>
<sequence>MDSAEDGEREQILRVATRLFAALGYDSTSTHQIAEAAGVEPAVVTARFTDKRELYLAVMKEAHRILAAVIEPCSDELRTAPPEGKAAALHRFIDGYLDVCLEYPEIPSLWMHRWLSDASDISNLESMSAQPLTWYAVDSMATVALPVDADPLFMTYTMVWCIHGFSLSGVLDKTGERRRLDDEDATDRFRAHLHQLLGRALDLPDG</sequence>
<dbReference type="Gene3D" id="1.10.357.10">
    <property type="entry name" value="Tetracycline Repressor, domain 2"/>
    <property type="match status" value="1"/>
</dbReference>
<reference evidence="5" key="1">
    <citation type="journal article" date="2019" name="Int. J. Syst. Evol. Microbiol.">
        <title>The Global Catalogue of Microorganisms (GCM) 10K type strain sequencing project: providing services to taxonomists for standard genome sequencing and annotation.</title>
        <authorList>
            <consortium name="The Broad Institute Genomics Platform"/>
            <consortium name="The Broad Institute Genome Sequencing Center for Infectious Disease"/>
            <person name="Wu L."/>
            <person name="Ma J."/>
        </authorList>
    </citation>
    <scope>NUCLEOTIDE SEQUENCE [LARGE SCALE GENOMIC DNA]</scope>
    <source>
        <strain evidence="5">JCM 17326</strain>
    </source>
</reference>